<dbReference type="CTD" id="9939502"/>
<feature type="compositionally biased region" description="Basic residues" evidence="1">
    <location>
        <begin position="33"/>
        <end position="86"/>
    </location>
</feature>
<feature type="compositionally biased region" description="Basic residues" evidence="1">
    <location>
        <begin position="109"/>
        <end position="131"/>
    </location>
</feature>
<sequence>MGYRRTGNMSRLKKHERSRQLSSRSSDSGSYGRRTRSRSRDRRSSRSRSRGRRSSRSRSRGRRSSRSRSRGRRSSRSISRGRRYSRSKSQDRRYSRSRSGDRRSNRSGSHGRHGSSGGRRRSRGSGRRRSRERSQSYLWRSRDRSKSRSSEKIGREKHDKRSTRHGHSKQRGRSSQEKMKDTMKEIELMKSRMRSALESAQAKMDDVVEARGLLNESHLTMDLTVTETVARHRDIERIEEEGFHQSTFISSSGGAGGRLRKEDATDRIAMVTKKEDEHDKAMFGPKWRDAEKGYSDEKRETVTDVEVDKETPLANARFSEDPAVREERWLKIYRERRAKLLGL</sequence>
<dbReference type="OMA" id="KEDEHDK"/>
<evidence type="ECO:0000313" key="4">
    <source>
        <dbReference type="WBParaSite" id="EN70_4483"/>
    </source>
</evidence>
<evidence type="ECO:0000256" key="1">
    <source>
        <dbReference type="SAM" id="MobiDB-lite"/>
    </source>
</evidence>
<accession>A0A1S0U7D8</accession>
<evidence type="ECO:0000313" key="2">
    <source>
        <dbReference type="EMBL" id="EFO26369.2"/>
    </source>
</evidence>
<proteinExistence type="predicted"/>
<feature type="compositionally biased region" description="Basic and acidic residues" evidence="1">
    <location>
        <begin position="88"/>
        <end position="104"/>
    </location>
</feature>
<dbReference type="WBParaSite" id="EN70_4483">
    <property type="protein sequence ID" value="EN70_4483"/>
    <property type="gene ID" value="EN70_4483"/>
</dbReference>
<dbReference type="EMBL" id="JH712067">
    <property type="protein sequence ID" value="EFO26369.2"/>
    <property type="molecule type" value="Genomic_DNA"/>
</dbReference>
<feature type="compositionally biased region" description="Basic residues" evidence="1">
    <location>
        <begin position="160"/>
        <end position="172"/>
    </location>
</feature>
<dbReference type="RefSeq" id="XP_020303662.1">
    <property type="nucleotide sequence ID" value="XM_020445937.1"/>
</dbReference>
<feature type="compositionally biased region" description="Low complexity" evidence="1">
    <location>
        <begin position="20"/>
        <end position="32"/>
    </location>
</feature>
<gene>
    <name evidence="2 4" type="ORF">LOAG_02119</name>
</gene>
<dbReference type="eggNOG" id="ENOG502RT8J">
    <property type="taxonomic scope" value="Eukaryota"/>
</dbReference>
<keyword evidence="3" id="KW-1185">Reference proteome</keyword>
<feature type="region of interest" description="Disordered" evidence="1">
    <location>
        <begin position="286"/>
        <end position="305"/>
    </location>
</feature>
<organism evidence="3 4">
    <name type="scientific">Loa loa</name>
    <name type="common">Eye worm</name>
    <name type="synonym">Filaria loa</name>
    <dbReference type="NCBI Taxonomy" id="7209"/>
    <lineage>
        <taxon>Eukaryota</taxon>
        <taxon>Metazoa</taxon>
        <taxon>Ecdysozoa</taxon>
        <taxon>Nematoda</taxon>
        <taxon>Chromadorea</taxon>
        <taxon>Rhabditida</taxon>
        <taxon>Spirurina</taxon>
        <taxon>Spiruromorpha</taxon>
        <taxon>Filarioidea</taxon>
        <taxon>Onchocercidae</taxon>
        <taxon>Loa</taxon>
    </lineage>
</organism>
<accession>A0A1I7VNC9</accession>
<reference evidence="2 3" key="1">
    <citation type="submission" date="2012-04" db="EMBL/GenBank/DDBJ databases">
        <title>The Genome Sequence of Loa loa.</title>
        <authorList>
            <consortium name="The Broad Institute Genome Sequencing Platform"/>
            <consortium name="Broad Institute Genome Sequencing Center for Infectious Disease"/>
            <person name="Nutman T.B."/>
            <person name="Fink D.L."/>
            <person name="Russ C."/>
            <person name="Young S."/>
            <person name="Zeng Q."/>
            <person name="Gargeya S."/>
            <person name="Alvarado L."/>
            <person name="Berlin A."/>
            <person name="Chapman S.B."/>
            <person name="Chen Z."/>
            <person name="Freedman E."/>
            <person name="Gellesch M."/>
            <person name="Goldberg J."/>
            <person name="Griggs A."/>
            <person name="Gujja S."/>
            <person name="Heilman E.R."/>
            <person name="Heiman D."/>
            <person name="Howarth C."/>
            <person name="Mehta T."/>
            <person name="Neiman D."/>
            <person name="Pearson M."/>
            <person name="Roberts A."/>
            <person name="Saif S."/>
            <person name="Shea T."/>
            <person name="Shenoy N."/>
            <person name="Sisk P."/>
            <person name="Stolte C."/>
            <person name="Sykes S."/>
            <person name="White J."/>
            <person name="Yandava C."/>
            <person name="Haas B."/>
            <person name="Henn M.R."/>
            <person name="Nusbaum C."/>
            <person name="Birren B."/>
        </authorList>
    </citation>
    <scope>NUCLEOTIDE SEQUENCE [LARGE SCALE GENOMIC DNA]</scope>
</reference>
<feature type="region of interest" description="Disordered" evidence="1">
    <location>
        <begin position="1"/>
        <end position="181"/>
    </location>
</feature>
<dbReference type="Proteomes" id="UP000095285">
    <property type="component" value="Unassembled WGS sequence"/>
</dbReference>
<feature type="compositionally biased region" description="Basic and acidic residues" evidence="1">
    <location>
        <begin position="140"/>
        <end position="159"/>
    </location>
</feature>
<dbReference type="GeneID" id="9939502"/>
<dbReference type="KEGG" id="loa:LOAG_02119"/>
<protein>
    <submittedName>
        <fullName evidence="4">Arginine and serine rich coiled-coil 1</fullName>
    </submittedName>
</protein>
<dbReference type="AlphaFoldDB" id="A0A1I7VNC9"/>
<dbReference type="STRING" id="7209.A0A1I7VNC9"/>
<evidence type="ECO:0000313" key="3">
    <source>
        <dbReference type="Proteomes" id="UP000095285"/>
    </source>
</evidence>
<dbReference type="OrthoDB" id="5840753at2759"/>
<reference evidence="4" key="2">
    <citation type="submission" date="2016-11" db="UniProtKB">
        <authorList>
            <consortium name="WormBaseParasite"/>
        </authorList>
    </citation>
    <scope>IDENTIFICATION</scope>
</reference>
<name>A0A1I7VNC9_LOALO</name>